<dbReference type="Proteomes" id="UP001295684">
    <property type="component" value="Unassembled WGS sequence"/>
</dbReference>
<accession>A0AAD1XPJ2</accession>
<organism evidence="1 2">
    <name type="scientific">Euplotes crassus</name>
    <dbReference type="NCBI Taxonomy" id="5936"/>
    <lineage>
        <taxon>Eukaryota</taxon>
        <taxon>Sar</taxon>
        <taxon>Alveolata</taxon>
        <taxon>Ciliophora</taxon>
        <taxon>Intramacronucleata</taxon>
        <taxon>Spirotrichea</taxon>
        <taxon>Hypotrichia</taxon>
        <taxon>Euplotida</taxon>
        <taxon>Euplotidae</taxon>
        <taxon>Moneuplotes</taxon>
    </lineage>
</organism>
<reference evidence="1" key="1">
    <citation type="submission" date="2023-07" db="EMBL/GenBank/DDBJ databases">
        <authorList>
            <consortium name="AG Swart"/>
            <person name="Singh M."/>
            <person name="Singh A."/>
            <person name="Seah K."/>
            <person name="Emmerich C."/>
        </authorList>
    </citation>
    <scope>NUCLEOTIDE SEQUENCE</scope>
    <source>
        <strain evidence="1">DP1</strain>
    </source>
</reference>
<dbReference type="AlphaFoldDB" id="A0AAD1XPJ2"/>
<keyword evidence="2" id="KW-1185">Reference proteome</keyword>
<evidence type="ECO:0000313" key="2">
    <source>
        <dbReference type="Proteomes" id="UP001295684"/>
    </source>
</evidence>
<proteinExistence type="predicted"/>
<comment type="caution">
    <text evidence="1">The sequence shown here is derived from an EMBL/GenBank/DDBJ whole genome shotgun (WGS) entry which is preliminary data.</text>
</comment>
<sequence length="139" mass="16201">MPDIDEELSPNPLKESNWDLEGKQNNLVYDKGFVKDKSSFKQELLDIFEKKKTSTSKVEILSNKIPSKSIKPSKKNRREALKKLSKFYSLKTPCRAIMNKEPSFHFDEDSKRSVHNNDNREWTRKISSSKILEVLSKPN</sequence>
<gene>
    <name evidence="1" type="ORF">ECRASSUSDP1_LOCUS17971</name>
</gene>
<name>A0AAD1XPJ2_EUPCR</name>
<dbReference type="EMBL" id="CAMPGE010018163">
    <property type="protein sequence ID" value="CAI2376601.1"/>
    <property type="molecule type" value="Genomic_DNA"/>
</dbReference>
<protein>
    <submittedName>
        <fullName evidence="1">Uncharacterized protein</fullName>
    </submittedName>
</protein>
<evidence type="ECO:0000313" key="1">
    <source>
        <dbReference type="EMBL" id="CAI2376601.1"/>
    </source>
</evidence>